<gene>
    <name evidence="6" type="primary">SNRNP48</name>
</gene>
<dbReference type="Ensembl" id="ENSDCDT00010015976.1">
    <property type="protein sequence ID" value="ENSDCDP00010015130.1"/>
    <property type="gene ID" value="ENSDCDG00010006942.1"/>
</dbReference>
<dbReference type="GO" id="GO:0008270">
    <property type="term" value="F:zinc ion binding"/>
    <property type="evidence" value="ECO:0007669"/>
    <property type="project" value="UniProtKB-KW"/>
</dbReference>
<dbReference type="Pfam" id="PF05253">
    <property type="entry name" value="zf-U11-48K"/>
    <property type="match status" value="1"/>
</dbReference>
<proteinExistence type="predicted"/>
<accession>A0AAY4B324</accession>
<keyword evidence="2" id="KW-0863">Zinc-finger</keyword>
<dbReference type="InterPro" id="IPR036236">
    <property type="entry name" value="Znf_C2H2_sf"/>
</dbReference>
<feature type="compositionally biased region" description="Basic and acidic residues" evidence="4">
    <location>
        <begin position="342"/>
        <end position="368"/>
    </location>
</feature>
<evidence type="ECO:0000256" key="3">
    <source>
        <dbReference type="ARBA" id="ARBA00022833"/>
    </source>
</evidence>
<dbReference type="InterPro" id="IPR051591">
    <property type="entry name" value="UPF0224_FAM112_RNA_Proc"/>
</dbReference>
<dbReference type="SUPFAM" id="SSF57667">
    <property type="entry name" value="beta-beta-alpha zinc fingers"/>
    <property type="match status" value="1"/>
</dbReference>
<dbReference type="AlphaFoldDB" id="A0AAY4B324"/>
<reference evidence="6" key="3">
    <citation type="submission" date="2025-09" db="UniProtKB">
        <authorList>
            <consortium name="Ensembl"/>
        </authorList>
    </citation>
    <scope>IDENTIFICATION</scope>
</reference>
<name>A0AAY4B324_9TELE</name>
<organism evidence="6 7">
    <name type="scientific">Denticeps clupeoides</name>
    <name type="common">denticle herring</name>
    <dbReference type="NCBI Taxonomy" id="299321"/>
    <lineage>
        <taxon>Eukaryota</taxon>
        <taxon>Metazoa</taxon>
        <taxon>Chordata</taxon>
        <taxon>Craniata</taxon>
        <taxon>Vertebrata</taxon>
        <taxon>Euteleostomi</taxon>
        <taxon>Actinopterygii</taxon>
        <taxon>Neopterygii</taxon>
        <taxon>Teleostei</taxon>
        <taxon>Clupei</taxon>
        <taxon>Clupeiformes</taxon>
        <taxon>Denticipitoidei</taxon>
        <taxon>Denticipitidae</taxon>
        <taxon>Denticeps</taxon>
    </lineage>
</organism>
<dbReference type="RefSeq" id="XP_028836314.1">
    <property type="nucleotide sequence ID" value="XM_028980481.1"/>
</dbReference>
<reference evidence="6 7" key="1">
    <citation type="submission" date="2020-06" db="EMBL/GenBank/DDBJ databases">
        <authorList>
            <consortium name="Wellcome Sanger Institute Data Sharing"/>
        </authorList>
    </citation>
    <scope>NUCLEOTIDE SEQUENCE [LARGE SCALE GENOMIC DNA]</scope>
</reference>
<keyword evidence="3" id="KW-0862">Zinc</keyword>
<keyword evidence="7" id="KW-1185">Reference proteome</keyword>
<keyword evidence="1" id="KW-0479">Metal-binding</keyword>
<dbReference type="GO" id="GO:0005829">
    <property type="term" value="C:cytosol"/>
    <property type="evidence" value="ECO:0007669"/>
    <property type="project" value="TreeGrafter"/>
</dbReference>
<feature type="domain" description="CHHC U11-48K-type" evidence="5">
    <location>
        <begin position="91"/>
        <end position="118"/>
    </location>
</feature>
<dbReference type="PROSITE" id="PS51800">
    <property type="entry name" value="ZF_CHHC_U11_48K"/>
    <property type="match status" value="1"/>
</dbReference>
<dbReference type="InterPro" id="IPR022776">
    <property type="entry name" value="TRM13/UPF0224_CHHC_Znf_dom"/>
</dbReference>
<evidence type="ECO:0000313" key="6">
    <source>
        <dbReference type="Ensembl" id="ENSDCDP00010015130.1"/>
    </source>
</evidence>
<protein>
    <recommendedName>
        <fullName evidence="5">CHHC U11-48K-type domain-containing protein</fullName>
    </recommendedName>
</protein>
<dbReference type="GO" id="GO:0005654">
    <property type="term" value="C:nucleoplasm"/>
    <property type="evidence" value="ECO:0007669"/>
    <property type="project" value="TreeGrafter"/>
</dbReference>
<dbReference type="GeneTree" id="ENSGT00390000004886"/>
<feature type="region of interest" description="Disordered" evidence="4">
    <location>
        <begin position="83"/>
        <end position="102"/>
    </location>
</feature>
<evidence type="ECO:0000256" key="2">
    <source>
        <dbReference type="ARBA" id="ARBA00022771"/>
    </source>
</evidence>
<reference evidence="6" key="2">
    <citation type="submission" date="2025-08" db="UniProtKB">
        <authorList>
            <consortium name="Ensembl"/>
        </authorList>
    </citation>
    <scope>IDENTIFICATION</scope>
</reference>
<sequence length="383" mass="44664">MLTSSLRVLRFAEQLAVLLLKYSSFAYWVHAQYKMSEPPVDSDLPETLQSRLQSLQDLTAFTEQCRTRLKELFDQLGWDQDRHSHGNDESTDVCPYDPSHRVPRRTMDAHKARCELGRRGYGQDEQAAMCDPTFCYEQASVPRVIVDKATQQQVIHQARASATPLRSDGLYGQSDYSACVPEVPQNHKRASCDLTVADRLALYDHVIREANQQITKAEITSNDDLYVDWVAKLKKDENLSGPKSHLEALAEMRDFKRRRQSYRAKNVHITKKSYTEVIREVIGVHCNELSRLWQEEMKEEEESKIPKHSHRRDSKDRRSSSTESHTSSRDRHTSHQRRQRSKERSQKLSHEEENSSKGRRDSHSPEERHRHHHKKKKKKKSSK</sequence>
<feature type="region of interest" description="Disordered" evidence="4">
    <location>
        <begin position="300"/>
        <end position="383"/>
    </location>
</feature>
<dbReference type="Proteomes" id="UP000694580">
    <property type="component" value="Chromosome 5"/>
</dbReference>
<dbReference type="GeneID" id="114790420"/>
<dbReference type="PANTHER" id="PTHR21402">
    <property type="entry name" value="GAMETOCYTE SPECIFIC FACTOR 1-RELATED"/>
    <property type="match status" value="1"/>
</dbReference>
<feature type="compositionally biased region" description="Basic residues" evidence="4">
    <location>
        <begin position="369"/>
        <end position="383"/>
    </location>
</feature>
<dbReference type="PANTHER" id="PTHR21402:SF10">
    <property type="entry name" value="U11_U12 SMALL NUCLEAR RIBONUCLEOPROTEIN 48 KDA PROTEIN"/>
    <property type="match status" value="1"/>
</dbReference>
<feature type="compositionally biased region" description="Basic and acidic residues" evidence="4">
    <location>
        <begin position="313"/>
        <end position="333"/>
    </location>
</feature>
<evidence type="ECO:0000313" key="7">
    <source>
        <dbReference type="Proteomes" id="UP000694580"/>
    </source>
</evidence>
<evidence type="ECO:0000259" key="5">
    <source>
        <dbReference type="PROSITE" id="PS51800"/>
    </source>
</evidence>
<evidence type="ECO:0000256" key="1">
    <source>
        <dbReference type="ARBA" id="ARBA00022723"/>
    </source>
</evidence>
<dbReference type="GO" id="GO:0005689">
    <property type="term" value="C:U12-type spliceosomal complex"/>
    <property type="evidence" value="ECO:0007669"/>
    <property type="project" value="TreeGrafter"/>
</dbReference>
<evidence type="ECO:0000256" key="4">
    <source>
        <dbReference type="SAM" id="MobiDB-lite"/>
    </source>
</evidence>